<dbReference type="OrthoDB" id="6504257at2"/>
<dbReference type="SUPFAM" id="SSF53335">
    <property type="entry name" value="S-adenosyl-L-methionine-dependent methyltransferases"/>
    <property type="match status" value="1"/>
</dbReference>
<evidence type="ECO:0000313" key="3">
    <source>
        <dbReference type="Proteomes" id="UP000306635"/>
    </source>
</evidence>
<evidence type="ECO:0000259" key="1">
    <source>
        <dbReference type="Pfam" id="PF13649"/>
    </source>
</evidence>
<dbReference type="InterPro" id="IPR041698">
    <property type="entry name" value="Methyltransf_25"/>
</dbReference>
<keyword evidence="3" id="KW-1185">Reference proteome</keyword>
<dbReference type="Gene3D" id="3.40.50.150">
    <property type="entry name" value="Vaccinia Virus protein VP39"/>
    <property type="match status" value="1"/>
</dbReference>
<keyword evidence="2" id="KW-0808">Transferase</keyword>
<accession>A0A5R9RBH8</accession>
<dbReference type="EMBL" id="SWDV01000003">
    <property type="protein sequence ID" value="TLX80236.1"/>
    <property type="molecule type" value="Genomic_DNA"/>
</dbReference>
<organism evidence="2 3">
    <name type="scientific">Pseudomonas nicosulfuronedens</name>
    <dbReference type="NCBI Taxonomy" id="2571105"/>
    <lineage>
        <taxon>Bacteria</taxon>
        <taxon>Pseudomonadati</taxon>
        <taxon>Pseudomonadota</taxon>
        <taxon>Gammaproteobacteria</taxon>
        <taxon>Pseudomonadales</taxon>
        <taxon>Pseudomonadaceae</taxon>
        <taxon>Pseudomonas</taxon>
    </lineage>
</organism>
<dbReference type="RefSeq" id="WP_138520508.1">
    <property type="nucleotide sequence ID" value="NZ_JAOCBK010000006.1"/>
</dbReference>
<reference evidence="2 3" key="1">
    <citation type="submission" date="2019-04" db="EMBL/GenBank/DDBJ databases">
        <authorList>
            <person name="Li M."/>
        </authorList>
    </citation>
    <scope>NUCLEOTIDE SEQUENCE [LARGE SCALE GENOMIC DNA]</scope>
    <source>
        <strain evidence="2 3">LAM1902</strain>
    </source>
</reference>
<sequence>MATLEELAAFWNAEGLRHVIPDVGGEFPEGFDVRLMLSQMIDATDGVLEVGCGYGRLCKAFPAQSYLGVDVNVSAVSTARENHPGYRFECIEPGAELPKAGTALIYTVACHIPDEELGRFLAPICAAVDRVVIGEVMDERWRRDGNPPIFNRDPEAYVGAMLRQGFELERYGKAVYARYDTPAFNVGRDVRLTVHVYRRKG</sequence>
<evidence type="ECO:0000313" key="2">
    <source>
        <dbReference type="EMBL" id="TLX80236.1"/>
    </source>
</evidence>
<keyword evidence="2" id="KW-0489">Methyltransferase</keyword>
<dbReference type="GO" id="GO:0032259">
    <property type="term" value="P:methylation"/>
    <property type="evidence" value="ECO:0007669"/>
    <property type="project" value="UniProtKB-KW"/>
</dbReference>
<gene>
    <name evidence="2" type="ORF">FAS41_04935</name>
</gene>
<dbReference type="Proteomes" id="UP000306635">
    <property type="component" value="Unassembled WGS sequence"/>
</dbReference>
<dbReference type="InterPro" id="IPR029063">
    <property type="entry name" value="SAM-dependent_MTases_sf"/>
</dbReference>
<comment type="caution">
    <text evidence="2">The sequence shown here is derived from an EMBL/GenBank/DDBJ whole genome shotgun (WGS) entry which is preliminary data.</text>
</comment>
<dbReference type="AlphaFoldDB" id="A0A5R9RBH8"/>
<name>A0A5R9RBH8_9PSED</name>
<dbReference type="GO" id="GO:0008168">
    <property type="term" value="F:methyltransferase activity"/>
    <property type="evidence" value="ECO:0007669"/>
    <property type="project" value="UniProtKB-KW"/>
</dbReference>
<feature type="domain" description="Methyltransferase" evidence="1">
    <location>
        <begin position="47"/>
        <end position="126"/>
    </location>
</feature>
<protein>
    <submittedName>
        <fullName evidence="2">Class I SAM-dependent methyltransferase</fullName>
    </submittedName>
</protein>
<proteinExistence type="predicted"/>
<dbReference type="Pfam" id="PF13649">
    <property type="entry name" value="Methyltransf_25"/>
    <property type="match status" value="1"/>
</dbReference>